<dbReference type="InParanoid" id="K9TBX0"/>
<gene>
    <name evidence="5" type="ORF">Oscil6304_0153</name>
</gene>
<organism evidence="5 6">
    <name type="scientific">Oscillatoria acuminata PCC 6304</name>
    <dbReference type="NCBI Taxonomy" id="56110"/>
    <lineage>
        <taxon>Bacteria</taxon>
        <taxon>Bacillati</taxon>
        <taxon>Cyanobacteriota</taxon>
        <taxon>Cyanophyceae</taxon>
        <taxon>Oscillatoriophycideae</taxon>
        <taxon>Oscillatoriales</taxon>
        <taxon>Oscillatoriaceae</taxon>
        <taxon>Oscillatoria</taxon>
    </lineage>
</organism>
<dbReference type="EMBL" id="CP003607">
    <property type="protein sequence ID" value="AFY79908.1"/>
    <property type="molecule type" value="Genomic_DNA"/>
</dbReference>
<dbReference type="Pfam" id="PF13385">
    <property type="entry name" value="Laminin_G_3"/>
    <property type="match status" value="4"/>
</dbReference>
<proteinExistence type="predicted"/>
<feature type="compositionally biased region" description="Polar residues" evidence="3">
    <location>
        <begin position="662"/>
        <end position="671"/>
    </location>
</feature>
<evidence type="ECO:0000313" key="6">
    <source>
        <dbReference type="Proteomes" id="UP000010367"/>
    </source>
</evidence>
<evidence type="ECO:0000313" key="5">
    <source>
        <dbReference type="EMBL" id="AFY79908.1"/>
    </source>
</evidence>
<dbReference type="HOGENOM" id="CLU_280440_0_0_3"/>
<feature type="domain" description="LamG-like jellyroll fold" evidence="4">
    <location>
        <begin position="931"/>
        <end position="1070"/>
    </location>
</feature>
<feature type="domain" description="LamG-like jellyroll fold" evidence="4">
    <location>
        <begin position="413"/>
        <end position="545"/>
    </location>
</feature>
<keyword evidence="1" id="KW-0732">Signal</keyword>
<reference evidence="5 6" key="1">
    <citation type="submission" date="2012-06" db="EMBL/GenBank/DDBJ databases">
        <title>Finished chromosome of genome of Oscillatoria acuminata PCC 6304.</title>
        <authorList>
            <consortium name="US DOE Joint Genome Institute"/>
            <person name="Gugger M."/>
            <person name="Coursin T."/>
            <person name="Rippka R."/>
            <person name="Tandeau De Marsac N."/>
            <person name="Huntemann M."/>
            <person name="Wei C.-L."/>
            <person name="Han J."/>
            <person name="Detter J.C."/>
            <person name="Han C."/>
            <person name="Tapia R."/>
            <person name="Davenport K."/>
            <person name="Daligault H."/>
            <person name="Erkkila T."/>
            <person name="Gu W."/>
            <person name="Munk A.C.C."/>
            <person name="Teshima H."/>
            <person name="Xu Y."/>
            <person name="Chain P."/>
            <person name="Chen A."/>
            <person name="Krypides N."/>
            <person name="Mavromatis K."/>
            <person name="Markowitz V."/>
            <person name="Szeto E."/>
            <person name="Ivanova N."/>
            <person name="Mikhailova N."/>
            <person name="Ovchinnikova G."/>
            <person name="Pagani I."/>
            <person name="Pati A."/>
            <person name="Goodwin L."/>
            <person name="Peters L."/>
            <person name="Pitluck S."/>
            <person name="Woyke T."/>
            <person name="Kerfeld C."/>
        </authorList>
    </citation>
    <scope>NUCLEOTIDE SEQUENCE [LARGE SCALE GENOMIC DNA]</scope>
    <source>
        <strain evidence="5 6">PCC 6304</strain>
    </source>
</reference>
<evidence type="ECO:0000256" key="3">
    <source>
        <dbReference type="SAM" id="MobiDB-lite"/>
    </source>
</evidence>
<name>K9TBX0_9CYAN</name>
<dbReference type="InterPro" id="IPR006558">
    <property type="entry name" value="LamG-like"/>
</dbReference>
<keyword evidence="6" id="KW-1185">Reference proteome</keyword>
<protein>
    <recommendedName>
        <fullName evidence="4">LamG-like jellyroll fold domain-containing protein</fullName>
    </recommendedName>
</protein>
<evidence type="ECO:0000256" key="1">
    <source>
        <dbReference type="ARBA" id="ARBA00022729"/>
    </source>
</evidence>
<dbReference type="eggNOG" id="COG4675">
    <property type="taxonomic scope" value="Bacteria"/>
</dbReference>
<dbReference type="STRING" id="56110.Oscil6304_0153"/>
<dbReference type="RefSeq" id="WP_015146558.1">
    <property type="nucleotide sequence ID" value="NC_019693.1"/>
</dbReference>
<evidence type="ECO:0000256" key="2">
    <source>
        <dbReference type="ARBA" id="ARBA00023157"/>
    </source>
</evidence>
<dbReference type="eggNOG" id="COG1409">
    <property type="taxonomic scope" value="Bacteria"/>
</dbReference>
<sequence>MIFNESIAVPPTVKEVDLGYSHPEIPSFNGTSDWIEIPYLGDFNPRQFTVELWVDYQGGIGYRAILTSVCSSAQEGRRGYLFCVNPAGNWQFWVGSGQPDAPWVMLTGPRASKGVWTHLAGIYDEPSQTVLFYINGSLVAQRTGIPFHPNERNSLRVGAGATEQSGASPCFFQGRITQIRIWNSSLGSADIATLASQDLSGEGPTTLTTPIVSSPVEHSPIPSETHTEPDVLLEATPPKIGEEEIQDLHIFAEPTLNPNVEAIRESIVIPESEIIDETIADTEPDILEEEEIPDLDIFAEPTLNPNVEAILESPVIPESEIIDETIADTESDILAEEQIQDLGIFAEQTLNPNVEAILESIVIPESEIIDKPIADIGPSESEVVPAAKSFQSALMFNGINNSVEVKTPFKNNRTFTLSLWVKPALLDQGWCGLFSNDSGEHLPPLQLGISPNGGLYYDSFDAAGTCRYHDTFEGFFETADRWVQIAWVKVGTEYRFYRNGELYAIHPAPDAFYLHQSQALIGMGENGFAGAIRDVRVWKIARTAREIRHDLHRPLTGEEPGLCHYWGFNDGNGAIASDGAKCANWGKIIGATWGQGNPPGRLSGHLTKETSPQTPPLRGEGLSISPFPLREGGRGVSSPEEGLSISPFPLREGGRGVRSPLDQPSYTTSDISPDEGFRPVLCFAGETNYIEVEDPFENDTTFTISLWLQPATPGPNPYGIMGKRWWPSAFKPELWGVEYQQTLYYHTSDPSFPNRRYAAPLLNFFGGSEGNWIHLTWVKAGTEYRFYRNGMLFATQPAPERFYTDNTTYWFGKLGIGNSVAHFRGQMAEIQVWNVALSEEQIQQNLERGVTGEEPGLRYYWPLNEGEGTRVQDIANQTNHGTIRGATWQIEEVAIALPEPEFPLPHFVSSVLTFDGEDDAVILPELGEIDRTFTLSLWVKPATLDDERWHGILSKCGEDSDQLGLALCPGDRALQYHSRGSGGTTFDSNVLLNFFETGDQWVQITWVKAGNLYHFYRNGDWFATQPAPERLQQTPGDYCLGKSQVFGNQNCFFAGQIAEVRLWGVARTEAEIQNDFTHRLQGDEPGLIAYYPLNEGSGDWVGDRGRILGARWELMEIPLG</sequence>
<feature type="domain" description="LamG-like jellyroll fold" evidence="4">
    <location>
        <begin position="700"/>
        <end position="840"/>
    </location>
</feature>
<dbReference type="KEGG" id="oac:Oscil6304_0153"/>
<accession>K9TBX0</accession>
<keyword evidence="2" id="KW-1015">Disulfide bond</keyword>
<dbReference type="AlphaFoldDB" id="K9TBX0"/>
<evidence type="ECO:0000259" key="4">
    <source>
        <dbReference type="SMART" id="SM00560"/>
    </source>
</evidence>
<dbReference type="Gene3D" id="2.60.120.200">
    <property type="match status" value="4"/>
</dbReference>
<dbReference type="Proteomes" id="UP000010367">
    <property type="component" value="Chromosome"/>
</dbReference>
<feature type="region of interest" description="Disordered" evidence="3">
    <location>
        <begin position="595"/>
        <end position="673"/>
    </location>
</feature>
<dbReference type="SUPFAM" id="SSF49899">
    <property type="entry name" value="Concanavalin A-like lectins/glucanases"/>
    <property type="match status" value="4"/>
</dbReference>
<dbReference type="SMART" id="SM00560">
    <property type="entry name" value="LamGL"/>
    <property type="match status" value="4"/>
</dbReference>
<dbReference type="InterPro" id="IPR013320">
    <property type="entry name" value="ConA-like_dom_sf"/>
</dbReference>
<feature type="domain" description="LamG-like jellyroll fold" evidence="4">
    <location>
        <begin position="46"/>
        <end position="189"/>
    </location>
</feature>